<evidence type="ECO:0000256" key="5">
    <source>
        <dbReference type="RuleBase" id="RU003476"/>
    </source>
</evidence>
<dbReference type="PANTHER" id="PTHR43222:SF2">
    <property type="entry name" value="NUDIX HYDROLASE 23, CHLOROPLASTIC"/>
    <property type="match status" value="1"/>
</dbReference>
<dbReference type="InterPro" id="IPR015797">
    <property type="entry name" value="NUDIX_hydrolase-like_dom_sf"/>
</dbReference>
<accession>A0A839N6L7</accession>
<evidence type="ECO:0000259" key="6">
    <source>
        <dbReference type="PROSITE" id="PS51462"/>
    </source>
</evidence>
<dbReference type="PRINTS" id="PR00502">
    <property type="entry name" value="NUDIXFAMILY"/>
</dbReference>
<dbReference type="SUPFAM" id="SSF55811">
    <property type="entry name" value="Nudix"/>
    <property type="match status" value="1"/>
</dbReference>
<evidence type="ECO:0000313" key="8">
    <source>
        <dbReference type="Proteomes" id="UP000559182"/>
    </source>
</evidence>
<dbReference type="InterPro" id="IPR020476">
    <property type="entry name" value="Nudix_hydrolase"/>
</dbReference>
<comment type="caution">
    <text evidence="7">The sequence shown here is derived from an EMBL/GenBank/DDBJ whole genome shotgun (WGS) entry which is preliminary data.</text>
</comment>
<keyword evidence="8" id="KW-1185">Reference proteome</keyword>
<protein>
    <submittedName>
        <fullName evidence="7">ADP-ribose pyrophosphatase YjhB (NUDIX family)</fullName>
    </submittedName>
</protein>
<dbReference type="PROSITE" id="PS51462">
    <property type="entry name" value="NUDIX"/>
    <property type="match status" value="1"/>
</dbReference>
<dbReference type="Proteomes" id="UP000559182">
    <property type="component" value="Unassembled WGS sequence"/>
</dbReference>
<feature type="domain" description="Nudix hydrolase" evidence="6">
    <location>
        <begin position="10"/>
        <end position="150"/>
    </location>
</feature>
<evidence type="ECO:0000256" key="4">
    <source>
        <dbReference type="ARBA" id="ARBA00022842"/>
    </source>
</evidence>
<evidence type="ECO:0000256" key="1">
    <source>
        <dbReference type="ARBA" id="ARBA00001946"/>
    </source>
</evidence>
<reference evidence="7 8" key="1">
    <citation type="submission" date="2020-08" db="EMBL/GenBank/DDBJ databases">
        <title>Sequencing the genomes of 1000 actinobacteria strains.</title>
        <authorList>
            <person name="Klenk H.-P."/>
        </authorList>
    </citation>
    <scope>NUCLEOTIDE SEQUENCE [LARGE SCALE GENOMIC DNA]</scope>
    <source>
        <strain evidence="7 8">DSM 105369</strain>
    </source>
</reference>
<dbReference type="Gene3D" id="3.90.79.10">
    <property type="entry name" value="Nucleoside Triphosphate Pyrophosphohydrolase"/>
    <property type="match status" value="1"/>
</dbReference>
<dbReference type="EMBL" id="JACHVQ010000001">
    <property type="protein sequence ID" value="MBB2890855.1"/>
    <property type="molecule type" value="Genomic_DNA"/>
</dbReference>
<evidence type="ECO:0000313" key="7">
    <source>
        <dbReference type="EMBL" id="MBB2890855.1"/>
    </source>
</evidence>
<comment type="cofactor">
    <cofactor evidence="1">
        <name>Mg(2+)</name>
        <dbReference type="ChEBI" id="CHEBI:18420"/>
    </cofactor>
</comment>
<evidence type="ECO:0000256" key="3">
    <source>
        <dbReference type="ARBA" id="ARBA00022801"/>
    </source>
</evidence>
<dbReference type="RefSeq" id="WP_183319204.1">
    <property type="nucleotide sequence ID" value="NZ_JACHVQ010000001.1"/>
</dbReference>
<dbReference type="PANTHER" id="PTHR43222">
    <property type="entry name" value="NUDIX HYDROLASE 23"/>
    <property type="match status" value="1"/>
</dbReference>
<dbReference type="Pfam" id="PF00293">
    <property type="entry name" value="NUDIX"/>
    <property type="match status" value="1"/>
</dbReference>
<dbReference type="InterPro" id="IPR000086">
    <property type="entry name" value="NUDIX_hydrolase_dom"/>
</dbReference>
<name>A0A839N6L7_9MICO</name>
<organism evidence="7 8">
    <name type="scientific">Flexivirga oryzae</name>
    <dbReference type="NCBI Taxonomy" id="1794944"/>
    <lineage>
        <taxon>Bacteria</taxon>
        <taxon>Bacillati</taxon>
        <taxon>Actinomycetota</taxon>
        <taxon>Actinomycetes</taxon>
        <taxon>Micrococcales</taxon>
        <taxon>Dermacoccaceae</taxon>
        <taxon>Flexivirga</taxon>
    </lineage>
</organism>
<dbReference type="GO" id="GO:0016787">
    <property type="term" value="F:hydrolase activity"/>
    <property type="evidence" value="ECO:0007669"/>
    <property type="project" value="UniProtKB-KW"/>
</dbReference>
<sequence>MTVSSEHPVDRPQKVVAYIVRDERIVVLRHADQPWDQAGLQVPAGTVRPGETPEDAVLREAREETGLEGLRIVRRLGAGEYDMRPYADAIHQRYYFLLAVDGEELPERWEAFEDGDGAGERIRFELYWVPLAQAHVVAGGQAALLGRIFD</sequence>
<keyword evidence="4" id="KW-0460">Magnesium</keyword>
<dbReference type="PROSITE" id="PS00893">
    <property type="entry name" value="NUDIX_BOX"/>
    <property type="match status" value="1"/>
</dbReference>
<dbReference type="InterPro" id="IPR020084">
    <property type="entry name" value="NUDIX_hydrolase_CS"/>
</dbReference>
<dbReference type="AlphaFoldDB" id="A0A839N6L7"/>
<keyword evidence="3 5" id="KW-0378">Hydrolase</keyword>
<proteinExistence type="inferred from homology"/>
<gene>
    <name evidence="7" type="ORF">FHU39_000839</name>
</gene>
<dbReference type="CDD" id="cd04663">
    <property type="entry name" value="NUDIX_Hydrolase"/>
    <property type="match status" value="1"/>
</dbReference>
<comment type="similarity">
    <text evidence="2 5">Belongs to the Nudix hydrolase family.</text>
</comment>
<evidence type="ECO:0000256" key="2">
    <source>
        <dbReference type="ARBA" id="ARBA00005582"/>
    </source>
</evidence>